<dbReference type="InterPro" id="IPR051541">
    <property type="entry name" value="PTS_SugarTrans_NitroReg"/>
</dbReference>
<dbReference type="InterPro" id="IPR016152">
    <property type="entry name" value="PTrfase/Anion_transptr"/>
</dbReference>
<dbReference type="CDD" id="cd00211">
    <property type="entry name" value="PTS_IIA_fru"/>
    <property type="match status" value="1"/>
</dbReference>
<feature type="domain" description="PTS EIIA type-2" evidence="6">
    <location>
        <begin position="3"/>
        <end position="148"/>
    </location>
</feature>
<proteinExistence type="predicted"/>
<comment type="caution">
    <text evidence="7">The sequence shown here is derived from an EMBL/GenBank/DDBJ whole genome shotgun (WGS) entry which is preliminary data.</text>
</comment>
<dbReference type="PANTHER" id="PTHR47738:SF1">
    <property type="entry name" value="NITROGEN REGULATORY PROTEIN"/>
    <property type="match status" value="1"/>
</dbReference>
<evidence type="ECO:0000313" key="7">
    <source>
        <dbReference type="EMBL" id="MBM7587247.1"/>
    </source>
</evidence>
<dbReference type="EMBL" id="JAFBDZ010000004">
    <property type="protein sequence ID" value="MBM7587247.1"/>
    <property type="molecule type" value="Genomic_DNA"/>
</dbReference>
<keyword evidence="4" id="KW-0808">Transferase</keyword>
<keyword evidence="3" id="KW-0762">Sugar transport</keyword>
<evidence type="ECO:0000256" key="1">
    <source>
        <dbReference type="ARBA" id="ARBA00022448"/>
    </source>
</evidence>
<dbReference type="PANTHER" id="PTHR47738">
    <property type="entry name" value="PTS SYSTEM FRUCTOSE-LIKE EIIA COMPONENT-RELATED"/>
    <property type="match status" value="1"/>
</dbReference>
<dbReference type="InterPro" id="IPR002178">
    <property type="entry name" value="PTS_EIIA_type-2_dom"/>
</dbReference>
<keyword evidence="5" id="KW-0598">Phosphotransferase system</keyword>
<evidence type="ECO:0000256" key="3">
    <source>
        <dbReference type="ARBA" id="ARBA00022597"/>
    </source>
</evidence>
<name>A0ABS2NHD1_9BACI</name>
<organism evidence="7 8">
    <name type="scientific">Rossellomorea pakistanensis</name>
    <dbReference type="NCBI Taxonomy" id="992288"/>
    <lineage>
        <taxon>Bacteria</taxon>
        <taxon>Bacillati</taxon>
        <taxon>Bacillota</taxon>
        <taxon>Bacilli</taxon>
        <taxon>Bacillales</taxon>
        <taxon>Bacillaceae</taxon>
        <taxon>Rossellomorea</taxon>
    </lineage>
</organism>
<evidence type="ECO:0000259" key="6">
    <source>
        <dbReference type="PROSITE" id="PS51094"/>
    </source>
</evidence>
<dbReference type="Proteomes" id="UP001646157">
    <property type="component" value="Unassembled WGS sequence"/>
</dbReference>
<gene>
    <name evidence="7" type="ORF">JOC86_003820</name>
</gene>
<reference evidence="7 8" key="1">
    <citation type="submission" date="2021-01" db="EMBL/GenBank/DDBJ databases">
        <title>Genomic Encyclopedia of Type Strains, Phase IV (KMG-IV): sequencing the most valuable type-strain genomes for metagenomic binning, comparative biology and taxonomic classification.</title>
        <authorList>
            <person name="Goeker M."/>
        </authorList>
    </citation>
    <scope>NUCLEOTIDE SEQUENCE [LARGE SCALE GENOMIC DNA]</scope>
    <source>
        <strain evidence="7 8">DSM 24834</strain>
    </source>
</reference>
<protein>
    <submittedName>
        <fullName evidence="7">PTS system fructose-specific IIA component</fullName>
    </submittedName>
</protein>
<accession>A0ABS2NHD1</accession>
<dbReference type="Pfam" id="PF00359">
    <property type="entry name" value="PTS_EIIA_2"/>
    <property type="match status" value="1"/>
</dbReference>
<keyword evidence="2" id="KW-0597">Phosphoprotein</keyword>
<keyword evidence="8" id="KW-1185">Reference proteome</keyword>
<dbReference type="PROSITE" id="PS51094">
    <property type="entry name" value="PTS_EIIA_TYPE_2"/>
    <property type="match status" value="1"/>
</dbReference>
<keyword evidence="1" id="KW-0813">Transport</keyword>
<dbReference type="RefSeq" id="WP_205174443.1">
    <property type="nucleotide sequence ID" value="NZ_JAFBDZ010000004.1"/>
</dbReference>
<evidence type="ECO:0000256" key="5">
    <source>
        <dbReference type="ARBA" id="ARBA00022683"/>
    </source>
</evidence>
<dbReference type="Gene3D" id="3.40.930.10">
    <property type="entry name" value="Mannitol-specific EII, Chain A"/>
    <property type="match status" value="1"/>
</dbReference>
<dbReference type="InterPro" id="IPR004715">
    <property type="entry name" value="PTS_IIA_fruc"/>
</dbReference>
<evidence type="ECO:0000256" key="4">
    <source>
        <dbReference type="ARBA" id="ARBA00022679"/>
    </source>
</evidence>
<evidence type="ECO:0000313" key="8">
    <source>
        <dbReference type="Proteomes" id="UP001646157"/>
    </source>
</evidence>
<evidence type="ECO:0000256" key="2">
    <source>
        <dbReference type="ARBA" id="ARBA00022553"/>
    </source>
</evidence>
<dbReference type="NCBIfam" id="TIGR00848">
    <property type="entry name" value="fruA"/>
    <property type="match status" value="1"/>
</dbReference>
<dbReference type="SUPFAM" id="SSF55804">
    <property type="entry name" value="Phoshotransferase/anion transport protein"/>
    <property type="match status" value="1"/>
</dbReference>
<sequence>MIEIFNLNNILVHQPLTSQKEVFEKIAEVAMEADISDSKQAIVDGLFNRETHGTTGFLDGFAIPHTKSEAIHKPGAIIITLKDGIEWDSMDGKPVKFLIALLIPESEAGTTHLSLLSSISRMLIHQEIRDHLLAASKPKQILDQLNNALVSH</sequence>